<keyword evidence="18" id="KW-1185">Reference proteome</keyword>
<dbReference type="InterPro" id="IPR048913">
    <property type="entry name" value="BetaGal_gal-bd"/>
</dbReference>
<evidence type="ECO:0000256" key="9">
    <source>
        <dbReference type="ARBA" id="ARBA00023180"/>
    </source>
</evidence>
<comment type="similarity">
    <text evidence="3 12">Belongs to the glycosyl hydrolase 35 family.</text>
</comment>
<dbReference type="PRINTS" id="PR00742">
    <property type="entry name" value="GLHYDRLASE35"/>
</dbReference>
<dbReference type="Gene3D" id="3.20.20.80">
    <property type="entry name" value="Glycosidases"/>
    <property type="match status" value="1"/>
</dbReference>
<dbReference type="FunFam" id="2.60.120.260:FF:000142">
    <property type="entry name" value="Beta-galactosidase"/>
    <property type="match status" value="1"/>
</dbReference>
<evidence type="ECO:0000256" key="1">
    <source>
        <dbReference type="ARBA" id="ARBA00001412"/>
    </source>
</evidence>
<dbReference type="SUPFAM" id="SSF51445">
    <property type="entry name" value="(Trans)glycosidases"/>
    <property type="match status" value="1"/>
</dbReference>
<dbReference type="Proteomes" id="UP000525078">
    <property type="component" value="Unassembled WGS sequence"/>
</dbReference>
<evidence type="ECO:0000256" key="2">
    <source>
        <dbReference type="ARBA" id="ARBA00004271"/>
    </source>
</evidence>
<evidence type="ECO:0000256" key="7">
    <source>
        <dbReference type="ARBA" id="ARBA00022729"/>
    </source>
</evidence>
<dbReference type="Proteomes" id="UP000583929">
    <property type="component" value="Unassembled WGS sequence"/>
</dbReference>
<evidence type="ECO:0000256" key="8">
    <source>
        <dbReference type="ARBA" id="ARBA00022801"/>
    </source>
</evidence>
<reference evidence="17 18" key="1">
    <citation type="journal article" date="2020" name="bioRxiv">
        <title>Sequence and annotation of 42 cannabis genomes reveals extensive copy number variation in cannabinoid synthesis and pathogen resistance genes.</title>
        <authorList>
            <person name="Mckernan K.J."/>
            <person name="Helbert Y."/>
            <person name="Kane L.T."/>
            <person name="Ebling H."/>
            <person name="Zhang L."/>
            <person name="Liu B."/>
            <person name="Eaton Z."/>
            <person name="Mclaughlin S."/>
            <person name="Kingan S."/>
            <person name="Baybayan P."/>
            <person name="Concepcion G."/>
            <person name="Jordan M."/>
            <person name="Riva A."/>
            <person name="Barbazuk W."/>
            <person name="Harkins T."/>
        </authorList>
    </citation>
    <scope>NUCLEOTIDE SEQUENCE [LARGE SCALE GENOMIC DNA]</scope>
    <source>
        <strain evidence="17 18">cv. Jamaican Lion 4</strain>
        <strain evidence="16">Father</strain>
        <strain evidence="15">Mother</strain>
        <tissue evidence="16">Leaf</tissue>
    </source>
</reference>
<dbReference type="EMBL" id="JAATIQ010000077">
    <property type="protein sequence ID" value="KAF4387707.1"/>
    <property type="molecule type" value="Genomic_DNA"/>
</dbReference>
<dbReference type="PANTHER" id="PTHR23421">
    <property type="entry name" value="BETA-GALACTOSIDASE RELATED"/>
    <property type="match status" value="1"/>
</dbReference>
<dbReference type="InterPro" id="IPR019801">
    <property type="entry name" value="Glyco_hydro_35_CS"/>
</dbReference>
<dbReference type="AlphaFoldDB" id="A0A7J6GXN8"/>
<dbReference type="FunFam" id="3.20.20.80:FF:000098">
    <property type="entry name" value="Beta-galactosidase"/>
    <property type="match status" value="1"/>
</dbReference>
<dbReference type="InterPro" id="IPR001944">
    <property type="entry name" value="Glycoside_Hdrlase_35"/>
</dbReference>
<dbReference type="Gene3D" id="2.60.120.740">
    <property type="match status" value="1"/>
</dbReference>
<feature type="chain" id="PRO_5033593694" description="Beta-galactosidase" evidence="13">
    <location>
        <begin position="28"/>
        <end position="840"/>
    </location>
</feature>
<feature type="domain" description="SUEL-type lectin" evidence="14">
    <location>
        <begin position="753"/>
        <end position="840"/>
    </location>
</feature>
<dbReference type="Pfam" id="PF17834">
    <property type="entry name" value="GHD"/>
    <property type="match status" value="1"/>
</dbReference>
<evidence type="ECO:0000256" key="5">
    <source>
        <dbReference type="ARBA" id="ARBA00022523"/>
    </source>
</evidence>
<dbReference type="InterPro" id="IPR000922">
    <property type="entry name" value="Lectin_gal-bd_dom"/>
</dbReference>
<organism evidence="16 18">
    <name type="scientific">Cannabis sativa</name>
    <name type="common">Hemp</name>
    <name type="synonym">Marijuana</name>
    <dbReference type="NCBI Taxonomy" id="3483"/>
    <lineage>
        <taxon>Eukaryota</taxon>
        <taxon>Viridiplantae</taxon>
        <taxon>Streptophyta</taxon>
        <taxon>Embryophyta</taxon>
        <taxon>Tracheophyta</taxon>
        <taxon>Spermatophyta</taxon>
        <taxon>Magnoliopsida</taxon>
        <taxon>eudicotyledons</taxon>
        <taxon>Gunneridae</taxon>
        <taxon>Pentapetalae</taxon>
        <taxon>rosids</taxon>
        <taxon>fabids</taxon>
        <taxon>Rosales</taxon>
        <taxon>Cannabaceae</taxon>
        <taxon>Cannabis</taxon>
    </lineage>
</organism>
<evidence type="ECO:0000256" key="13">
    <source>
        <dbReference type="SAM" id="SignalP"/>
    </source>
</evidence>
<keyword evidence="6" id="KW-0964">Secreted</keyword>
<dbReference type="SUPFAM" id="SSF49785">
    <property type="entry name" value="Galactose-binding domain-like"/>
    <property type="match status" value="2"/>
</dbReference>
<keyword evidence="5" id="KW-0052">Apoplast</keyword>
<evidence type="ECO:0000256" key="12">
    <source>
        <dbReference type="RuleBase" id="RU003679"/>
    </source>
</evidence>
<keyword evidence="10 11" id="KW-0326">Glycosidase</keyword>
<feature type="signal peptide" evidence="13">
    <location>
        <begin position="1"/>
        <end position="27"/>
    </location>
</feature>
<evidence type="ECO:0000313" key="15">
    <source>
        <dbReference type="EMBL" id="KAF4353766.1"/>
    </source>
</evidence>
<evidence type="ECO:0000256" key="4">
    <source>
        <dbReference type="ARBA" id="ARBA00012756"/>
    </source>
</evidence>
<dbReference type="InterPro" id="IPR043159">
    <property type="entry name" value="Lectin_gal-bd_sf"/>
</dbReference>
<dbReference type="Gene3D" id="2.60.120.260">
    <property type="entry name" value="Galactose-binding domain-like"/>
    <property type="match status" value="2"/>
</dbReference>
<keyword evidence="9" id="KW-0325">Glycoprotein</keyword>
<keyword evidence="7 13" id="KW-0732">Signal</keyword>
<dbReference type="GO" id="GO:0030246">
    <property type="term" value="F:carbohydrate binding"/>
    <property type="evidence" value="ECO:0007669"/>
    <property type="project" value="InterPro"/>
</dbReference>
<dbReference type="GO" id="GO:0048046">
    <property type="term" value="C:apoplast"/>
    <property type="evidence" value="ECO:0007669"/>
    <property type="project" value="UniProtKB-SubCell"/>
</dbReference>
<dbReference type="InterPro" id="IPR031330">
    <property type="entry name" value="Gly_Hdrlase_35_cat"/>
</dbReference>
<dbReference type="EC" id="3.2.1.23" evidence="4 11"/>
<gene>
    <name evidence="15" type="ORF">F8388_024335</name>
    <name evidence="16" type="ORF">G4B88_004034</name>
</gene>
<comment type="catalytic activity">
    <reaction evidence="1 11">
        <text>Hydrolysis of terminal non-reducing beta-D-galactose residues in beta-D-galactosides.</text>
        <dbReference type="EC" id="3.2.1.23"/>
    </reaction>
</comment>
<dbReference type="Pfam" id="PF21467">
    <property type="entry name" value="BetaGal_gal-bd"/>
    <property type="match status" value="1"/>
</dbReference>
<protein>
    <recommendedName>
        <fullName evidence="4 11">Beta-galactosidase</fullName>
        <ecNumber evidence="4 11">3.2.1.23</ecNumber>
    </recommendedName>
</protein>
<dbReference type="Pfam" id="PF01301">
    <property type="entry name" value="Glyco_hydro_35"/>
    <property type="match status" value="1"/>
</dbReference>
<keyword evidence="8 11" id="KW-0378">Hydrolase</keyword>
<dbReference type="EMBL" id="JAATIP010000290">
    <property type="protein sequence ID" value="KAF4353766.1"/>
    <property type="molecule type" value="Genomic_DNA"/>
</dbReference>
<dbReference type="GO" id="GO:0005975">
    <property type="term" value="P:carbohydrate metabolic process"/>
    <property type="evidence" value="ECO:0007669"/>
    <property type="project" value="InterPro"/>
</dbReference>
<evidence type="ECO:0000313" key="16">
    <source>
        <dbReference type="EMBL" id="KAF4387707.1"/>
    </source>
</evidence>
<evidence type="ECO:0000256" key="11">
    <source>
        <dbReference type="RuleBase" id="RU000675"/>
    </source>
</evidence>
<evidence type="ECO:0000313" key="17">
    <source>
        <dbReference type="Proteomes" id="UP000525078"/>
    </source>
</evidence>
<dbReference type="CDD" id="cd22842">
    <property type="entry name" value="Gal_Rha_Lectin_BGal"/>
    <property type="match status" value="1"/>
</dbReference>
<sequence>MASISSHLPIPLLLLSLISLLIPLSAAEETTTTTIKNVTYDAKSFMINGKRQIILSGSIHYPRSTQHMWPDLIQKAKEGGLDAIESYIFWDHHEPLRRKYDFSGNLDFVKFFKLVQQAGLYGVLRIGPYVCAEWSYGGFPLWLKNTPGIVLRTDNDIYKNEMQTFVTKIIDMCKQAKLFASQGGPIIIAQIENEYGNVMEPYGEAGESYLNWCAEMAVAQNVGVPWIMCQQPNAPKPMINTCNGYYCESFEPNSPNSPKMFTENWVGWFKKWGERDPHRTAEDVAFSVARFFQRGGAFNNYYMYHGGTNFGRSAGGPYIATTYDYDAPLDEYGNLNQPKWGHLKQLHQSLKIGQDVITAGNWTEKEIVPGVNLTTHTNGAQRFCFISNTNTEGDPINVNLNNDGVYWVPSWSVTLLRNCNSEIYNTAKINAQTSLFVKKQSLPHNHENQKGPGFKWVWAPETIRDTLQGKGRFRASQLLEQKLTTSDVSDYLWYMTTIEVNQTKRVFLRVNTTGHVLHAYVNKRFVGSQSGTPNQLGFIFETPVVLTRGKNNITLLSATVGLANYGSFFENKPTGIAGGPVQLVGNDNSSVLNDLSFNNWSYKVGLNGEWKRVFDPNAHQHHPWRTTVPPVNRRMTWYKTSFQTPSGDDPVVVDLLGMGKGHAWVNGNSLGRFWPSVLANSTGCGNCDYRGEYNPDKCVTNCGEPSQRWYHVPRSFMKTDGKSNTLILFEEIGGNPKDVSFSTVGVAIGCGTAYEGNTIELSCNNGKIISGIDFASFGDPKGECGSFTKGVCESNVSVSEVEKACVGKESCSVNVSTNTFGSVDCGNGVIKRLAVQASCA</sequence>
<dbReference type="InterPro" id="IPR041392">
    <property type="entry name" value="GHD"/>
</dbReference>
<name>A0A7J6GXN8_CANSA</name>
<comment type="subcellular location">
    <subcellularLocation>
        <location evidence="2">Secreted</location>
        <location evidence="2">Extracellular space</location>
        <location evidence="2">Apoplast</location>
    </subcellularLocation>
</comment>
<dbReference type="InterPro" id="IPR017853">
    <property type="entry name" value="GH"/>
</dbReference>
<evidence type="ECO:0000259" key="14">
    <source>
        <dbReference type="PROSITE" id="PS50228"/>
    </source>
</evidence>
<dbReference type="GO" id="GO:0004565">
    <property type="term" value="F:beta-galactosidase activity"/>
    <property type="evidence" value="ECO:0007669"/>
    <property type="project" value="UniProtKB-EC"/>
</dbReference>
<evidence type="ECO:0000256" key="3">
    <source>
        <dbReference type="ARBA" id="ARBA00009809"/>
    </source>
</evidence>
<dbReference type="InterPro" id="IPR008979">
    <property type="entry name" value="Galactose-bd-like_sf"/>
</dbReference>
<evidence type="ECO:0000256" key="6">
    <source>
        <dbReference type="ARBA" id="ARBA00022525"/>
    </source>
</evidence>
<evidence type="ECO:0000313" key="18">
    <source>
        <dbReference type="Proteomes" id="UP000583929"/>
    </source>
</evidence>
<dbReference type="PROSITE" id="PS01182">
    <property type="entry name" value="GLYCOSYL_HYDROL_F35"/>
    <property type="match status" value="1"/>
</dbReference>
<dbReference type="PROSITE" id="PS50228">
    <property type="entry name" value="SUEL_LECTIN"/>
    <property type="match status" value="1"/>
</dbReference>
<evidence type="ECO:0000256" key="10">
    <source>
        <dbReference type="ARBA" id="ARBA00023295"/>
    </source>
</evidence>
<comment type="caution">
    <text evidence="16">The sequence shown here is derived from an EMBL/GenBank/DDBJ whole genome shotgun (WGS) entry which is preliminary data.</text>
</comment>
<proteinExistence type="inferred from homology"/>
<dbReference type="Pfam" id="PF02140">
    <property type="entry name" value="SUEL_Lectin"/>
    <property type="match status" value="1"/>
</dbReference>
<accession>A0A7J6GXN8</accession>